<sequence length="173" mass="19410">MTDETPILPSGIPSEQVHAGVSSSSTTHGVATTSILENYSNPYYLHHSDNTSLVLVSDLLNENNYTSWSRSMIIALTVKNKIGFVDGSISRPSGAQINSWKICNNVVIAWLLNSLSKEISASVLFSDSARDIWLDLQERYQRKNRPRIFQLRRELSNLSQDQLSLSAYYTKTI</sequence>
<dbReference type="RefSeq" id="XP_022142327.1">
    <property type="nucleotide sequence ID" value="XM_022286635.1"/>
</dbReference>
<feature type="region of interest" description="Disordered" evidence="1">
    <location>
        <begin position="1"/>
        <end position="25"/>
    </location>
</feature>
<dbReference type="PANTHER" id="PTHR37610">
    <property type="entry name" value="CCHC-TYPE DOMAIN-CONTAINING PROTEIN"/>
    <property type="match status" value="1"/>
</dbReference>
<gene>
    <name evidence="4" type="primary">LOC111012468</name>
</gene>
<reference evidence="4" key="1">
    <citation type="submission" date="2025-08" db="UniProtKB">
        <authorList>
            <consortium name="RefSeq"/>
        </authorList>
    </citation>
    <scope>IDENTIFICATION</scope>
    <source>
        <strain evidence="4">OHB3-1</strain>
    </source>
</reference>
<keyword evidence="3" id="KW-1185">Reference proteome</keyword>
<dbReference type="Pfam" id="PF14244">
    <property type="entry name" value="Retrotran_gag_3"/>
    <property type="match status" value="1"/>
</dbReference>
<evidence type="ECO:0000313" key="3">
    <source>
        <dbReference type="Proteomes" id="UP000504603"/>
    </source>
</evidence>
<dbReference type="Proteomes" id="UP000504603">
    <property type="component" value="Unplaced"/>
</dbReference>
<feature type="domain" description="Retrotransposon Copia-like N-terminal" evidence="2">
    <location>
        <begin position="46"/>
        <end position="92"/>
    </location>
</feature>
<dbReference type="KEGG" id="mcha:111012468"/>
<dbReference type="PANTHER" id="PTHR37610:SF81">
    <property type="entry name" value="RETROTRANSPOSON COPIA-LIKE N-TERMINAL DOMAIN-CONTAINING PROTEIN"/>
    <property type="match status" value="1"/>
</dbReference>
<proteinExistence type="predicted"/>
<dbReference type="AlphaFoldDB" id="A0A6J1CMF8"/>
<accession>A0A6J1CMF8</accession>
<dbReference type="OrthoDB" id="1737256at2759"/>
<name>A0A6J1CMF8_MOMCH</name>
<evidence type="ECO:0000259" key="2">
    <source>
        <dbReference type="Pfam" id="PF14244"/>
    </source>
</evidence>
<organism evidence="3 4">
    <name type="scientific">Momordica charantia</name>
    <name type="common">Bitter gourd</name>
    <name type="synonym">Balsam pear</name>
    <dbReference type="NCBI Taxonomy" id="3673"/>
    <lineage>
        <taxon>Eukaryota</taxon>
        <taxon>Viridiplantae</taxon>
        <taxon>Streptophyta</taxon>
        <taxon>Embryophyta</taxon>
        <taxon>Tracheophyta</taxon>
        <taxon>Spermatophyta</taxon>
        <taxon>Magnoliopsida</taxon>
        <taxon>eudicotyledons</taxon>
        <taxon>Gunneridae</taxon>
        <taxon>Pentapetalae</taxon>
        <taxon>rosids</taxon>
        <taxon>fabids</taxon>
        <taxon>Cucurbitales</taxon>
        <taxon>Cucurbitaceae</taxon>
        <taxon>Momordiceae</taxon>
        <taxon>Momordica</taxon>
    </lineage>
</organism>
<dbReference type="GeneID" id="111012468"/>
<protein>
    <submittedName>
        <fullName evidence="4">Uncharacterized protein LOC111012468</fullName>
    </submittedName>
</protein>
<evidence type="ECO:0000256" key="1">
    <source>
        <dbReference type="SAM" id="MobiDB-lite"/>
    </source>
</evidence>
<evidence type="ECO:0000313" key="4">
    <source>
        <dbReference type="RefSeq" id="XP_022142327.1"/>
    </source>
</evidence>
<dbReference type="InterPro" id="IPR029472">
    <property type="entry name" value="Copia-like_N"/>
</dbReference>